<reference evidence="3 4" key="1">
    <citation type="submission" date="2019-07" db="EMBL/GenBank/DDBJ databases">
        <title>Sphingomonas AE3 Genome sequencing and assembly.</title>
        <authorList>
            <person name="Kim H."/>
        </authorList>
    </citation>
    <scope>NUCLEOTIDE SEQUENCE [LARGE SCALE GENOMIC DNA]</scope>
    <source>
        <strain evidence="3 4">AE3</strain>
    </source>
</reference>
<dbReference type="KEGG" id="sxa:FMM02_01335"/>
<dbReference type="RefSeq" id="WP_147493181.1">
    <property type="nucleotide sequence ID" value="NZ_CP041659.1"/>
</dbReference>
<evidence type="ECO:0000313" key="3">
    <source>
        <dbReference type="EMBL" id="QDP18719.1"/>
    </source>
</evidence>
<dbReference type="PANTHER" id="PTHR31793:SF27">
    <property type="entry name" value="NOVEL THIOESTERASE SUPERFAMILY DOMAIN AND SAPOSIN A-TYPE DOMAIN CONTAINING PROTEIN (0610012H03RIK)"/>
    <property type="match status" value="1"/>
</dbReference>
<keyword evidence="2" id="KW-0378">Hydrolase</keyword>
<dbReference type="OrthoDB" id="9799036at2"/>
<dbReference type="PANTHER" id="PTHR31793">
    <property type="entry name" value="4-HYDROXYBENZOYL-COA THIOESTERASE FAMILY MEMBER"/>
    <property type="match status" value="1"/>
</dbReference>
<evidence type="ECO:0000313" key="4">
    <source>
        <dbReference type="Proteomes" id="UP000321857"/>
    </source>
</evidence>
<protein>
    <submittedName>
        <fullName evidence="3">Acyl-CoA thioesterase</fullName>
    </submittedName>
</protein>
<dbReference type="AlphaFoldDB" id="A0A516IPC6"/>
<organism evidence="3 4">
    <name type="scientific">Sphingomonas xanthus</name>
    <dbReference type="NCBI Taxonomy" id="2594473"/>
    <lineage>
        <taxon>Bacteria</taxon>
        <taxon>Pseudomonadati</taxon>
        <taxon>Pseudomonadota</taxon>
        <taxon>Alphaproteobacteria</taxon>
        <taxon>Sphingomonadales</taxon>
        <taxon>Sphingomonadaceae</taxon>
        <taxon>Sphingomonas</taxon>
    </lineage>
</organism>
<dbReference type="InterPro" id="IPR050563">
    <property type="entry name" value="4-hydroxybenzoyl-CoA_TE"/>
</dbReference>
<name>A0A516IPC6_9SPHN</name>
<proteinExistence type="inferred from homology"/>
<comment type="similarity">
    <text evidence="1">Belongs to the 4-hydroxybenzoyl-CoA thioesterase family.</text>
</comment>
<dbReference type="Pfam" id="PF13279">
    <property type="entry name" value="4HBT_2"/>
    <property type="match status" value="1"/>
</dbReference>
<dbReference type="SUPFAM" id="SSF54637">
    <property type="entry name" value="Thioesterase/thiol ester dehydrase-isomerase"/>
    <property type="match status" value="1"/>
</dbReference>
<keyword evidence="4" id="KW-1185">Reference proteome</keyword>
<sequence>MVSRESARPRASYRWFDRISMRWADNDAYGHVNNTVYYAWFDTAVNRWLVETGLLDIEQGDPIGLVVATGCSYFAPLNFPGEVEVGIAVERLGRSSVTYRLGVFAPDQDEPSAQGHFTHVYVDRTERRPTTLPDSWRARLETIA</sequence>
<dbReference type="Proteomes" id="UP000321857">
    <property type="component" value="Chromosome"/>
</dbReference>
<evidence type="ECO:0000256" key="1">
    <source>
        <dbReference type="ARBA" id="ARBA00005953"/>
    </source>
</evidence>
<dbReference type="InterPro" id="IPR029069">
    <property type="entry name" value="HotDog_dom_sf"/>
</dbReference>
<dbReference type="EMBL" id="CP041659">
    <property type="protein sequence ID" value="QDP18719.1"/>
    <property type="molecule type" value="Genomic_DNA"/>
</dbReference>
<dbReference type="GO" id="GO:0047617">
    <property type="term" value="F:fatty acyl-CoA hydrolase activity"/>
    <property type="evidence" value="ECO:0007669"/>
    <property type="project" value="TreeGrafter"/>
</dbReference>
<evidence type="ECO:0000256" key="2">
    <source>
        <dbReference type="ARBA" id="ARBA00022801"/>
    </source>
</evidence>
<gene>
    <name evidence="3" type="ORF">FMM02_01335</name>
</gene>
<dbReference type="CDD" id="cd00586">
    <property type="entry name" value="4HBT"/>
    <property type="match status" value="1"/>
</dbReference>
<accession>A0A516IPC6</accession>
<dbReference type="Gene3D" id="3.10.129.10">
    <property type="entry name" value="Hotdog Thioesterase"/>
    <property type="match status" value="1"/>
</dbReference>